<dbReference type="Pfam" id="PF13668">
    <property type="entry name" value="Ferritin_2"/>
    <property type="match status" value="1"/>
</dbReference>
<organism evidence="2 3">
    <name type="scientific">Streptomyces hebeiensis</name>
    <dbReference type="NCBI Taxonomy" id="229486"/>
    <lineage>
        <taxon>Bacteria</taxon>
        <taxon>Bacillati</taxon>
        <taxon>Actinomycetota</taxon>
        <taxon>Actinomycetes</taxon>
        <taxon>Kitasatosporales</taxon>
        <taxon>Streptomycetaceae</taxon>
        <taxon>Streptomyces</taxon>
    </lineage>
</organism>
<protein>
    <recommendedName>
        <fullName evidence="4">Ferritin-like domain-containing protein</fullName>
    </recommendedName>
</protein>
<keyword evidence="3" id="KW-1185">Reference proteome</keyword>
<dbReference type="EMBL" id="BAAAKV010000057">
    <property type="protein sequence ID" value="GAA1188969.1"/>
    <property type="molecule type" value="Genomic_DNA"/>
</dbReference>
<dbReference type="InterPro" id="IPR009078">
    <property type="entry name" value="Ferritin-like_SF"/>
</dbReference>
<dbReference type="Proteomes" id="UP001501371">
    <property type="component" value="Unassembled WGS sequence"/>
</dbReference>
<dbReference type="Gene3D" id="1.20.1260.10">
    <property type="match status" value="1"/>
</dbReference>
<sequence length="273" mass="28559">MPVRSALSGGPLANVSVRGPRRRGAPRETGYEMGRPEQAGARWVRETAGRPRGRWRRPAASPSPAVSSTSAAARGTAHEIAALSAAAALENLAVSVHRTARSLPFVRHGGRALTDLLDGARRHHEEHARRLVAAVVRAGGRARRGTDPAYARPVERSLRAVRAPTELIKLLLALEDLAARTYTKNMGEVDDPRLRRLFGSVAPVEAQHRAVLLALEALSAAGDDALTALPTDASGLPASVGDAGFPETFCPSTPPAPAALALPVAPLSAGGAR</sequence>
<comment type="caution">
    <text evidence="2">The sequence shown here is derived from an EMBL/GenBank/DDBJ whole genome shotgun (WGS) entry which is preliminary data.</text>
</comment>
<feature type="region of interest" description="Disordered" evidence="1">
    <location>
        <begin position="1"/>
        <end position="72"/>
    </location>
</feature>
<name>A0ABN1V1K4_9ACTN</name>
<evidence type="ECO:0000313" key="3">
    <source>
        <dbReference type="Proteomes" id="UP001501371"/>
    </source>
</evidence>
<evidence type="ECO:0000256" key="1">
    <source>
        <dbReference type="SAM" id="MobiDB-lite"/>
    </source>
</evidence>
<dbReference type="SUPFAM" id="SSF47240">
    <property type="entry name" value="Ferritin-like"/>
    <property type="match status" value="1"/>
</dbReference>
<feature type="compositionally biased region" description="Low complexity" evidence="1">
    <location>
        <begin position="58"/>
        <end position="72"/>
    </location>
</feature>
<evidence type="ECO:0000313" key="2">
    <source>
        <dbReference type="EMBL" id="GAA1188969.1"/>
    </source>
</evidence>
<dbReference type="InterPro" id="IPR012347">
    <property type="entry name" value="Ferritin-like"/>
</dbReference>
<gene>
    <name evidence="2" type="ORF">GCM10009654_53160</name>
</gene>
<accession>A0ABN1V1K4</accession>
<evidence type="ECO:0008006" key="4">
    <source>
        <dbReference type="Google" id="ProtNLM"/>
    </source>
</evidence>
<reference evidence="2 3" key="1">
    <citation type="journal article" date="2019" name="Int. J. Syst. Evol. Microbiol.">
        <title>The Global Catalogue of Microorganisms (GCM) 10K type strain sequencing project: providing services to taxonomists for standard genome sequencing and annotation.</title>
        <authorList>
            <consortium name="The Broad Institute Genomics Platform"/>
            <consortium name="The Broad Institute Genome Sequencing Center for Infectious Disease"/>
            <person name="Wu L."/>
            <person name="Ma J."/>
        </authorList>
    </citation>
    <scope>NUCLEOTIDE SEQUENCE [LARGE SCALE GENOMIC DNA]</scope>
    <source>
        <strain evidence="2 3">JCM 12696</strain>
    </source>
</reference>
<proteinExistence type="predicted"/>